<reference evidence="1 2" key="1">
    <citation type="submission" date="2015-07" db="EMBL/GenBank/DDBJ databases">
        <title>High-quality genome of monoxenous trypanosomatid Leptomonas pyrrhocoris.</title>
        <authorList>
            <person name="Flegontov P."/>
            <person name="Butenko A."/>
            <person name="Firsov S."/>
            <person name="Vlcek C."/>
            <person name="Logacheva M.D."/>
            <person name="Field M."/>
            <person name="Filatov D."/>
            <person name="Flegontova O."/>
            <person name="Gerasimov E."/>
            <person name="Jackson A.P."/>
            <person name="Kelly S."/>
            <person name="Opperdoes F."/>
            <person name="O'Reilly A."/>
            <person name="Votypka J."/>
            <person name="Yurchenko V."/>
            <person name="Lukes J."/>
        </authorList>
    </citation>
    <scope>NUCLEOTIDE SEQUENCE [LARGE SCALE GENOMIC DNA]</scope>
    <source>
        <strain evidence="1">H10</strain>
    </source>
</reference>
<dbReference type="RefSeq" id="XP_015654192.1">
    <property type="nucleotide sequence ID" value="XM_015807243.1"/>
</dbReference>
<name>A0A0M9FTK6_LEPPY</name>
<dbReference type="Proteomes" id="UP000037923">
    <property type="component" value="Unassembled WGS sequence"/>
</dbReference>
<dbReference type="AlphaFoldDB" id="A0A0M9FTK6"/>
<dbReference type="RefSeq" id="XP_015654193.1">
    <property type="nucleotide sequence ID" value="XM_015807244.1"/>
</dbReference>
<organism evidence="1 2">
    <name type="scientific">Leptomonas pyrrhocoris</name>
    <name type="common">Firebug parasite</name>
    <dbReference type="NCBI Taxonomy" id="157538"/>
    <lineage>
        <taxon>Eukaryota</taxon>
        <taxon>Discoba</taxon>
        <taxon>Euglenozoa</taxon>
        <taxon>Kinetoplastea</taxon>
        <taxon>Metakinetoplastina</taxon>
        <taxon>Trypanosomatida</taxon>
        <taxon>Trypanosomatidae</taxon>
        <taxon>Leishmaniinae</taxon>
        <taxon>Leptomonas</taxon>
    </lineage>
</organism>
<comment type="caution">
    <text evidence="1">The sequence shown here is derived from an EMBL/GenBank/DDBJ whole genome shotgun (WGS) entry which is preliminary data.</text>
</comment>
<dbReference type="GeneID" id="26908575"/>
<evidence type="ECO:0000313" key="1">
    <source>
        <dbReference type="EMBL" id="KPA75753.1"/>
    </source>
</evidence>
<dbReference type="VEuPathDB" id="TriTrypDB:LpyrH10_23_0750"/>
<dbReference type="EMBL" id="LGTL01000023">
    <property type="protein sequence ID" value="KPA75753.1"/>
    <property type="molecule type" value="Genomic_DNA"/>
</dbReference>
<keyword evidence="2" id="KW-1185">Reference proteome</keyword>
<accession>A0A0M9FTK6</accession>
<sequence length="96" mass="10653">MGRTIIKFAGQKEESEGKDTLVANSKSVTTEEEALRRVRYESAEIVDGTFLKKYFLEACSHLSPSDAGYCATMYSSLQGDTTGLHTSSLVYEDWKS</sequence>
<proteinExistence type="predicted"/>
<evidence type="ECO:0000313" key="2">
    <source>
        <dbReference type="Proteomes" id="UP000037923"/>
    </source>
</evidence>
<dbReference type="EMBL" id="LGTL01000023">
    <property type="protein sequence ID" value="KPA75754.1"/>
    <property type="molecule type" value="Genomic_DNA"/>
</dbReference>
<protein>
    <submittedName>
        <fullName evidence="1">Uncharacterized protein</fullName>
    </submittedName>
</protein>
<gene>
    <name evidence="1" type="ORF">ABB37_08290</name>
</gene>